<sequence>TASDGSWAGGKFRTPARLGDRRPLRFGATGDWSQDLAPYPAIRNMAARDLDALFLLGDSIYADHGSPDQPTIARTLPEFRRKYLESLKPRNGLNTWPEARASTAVFATIDDHEVVNDFAGAAATDADPRFADEKGKLVNQTAYYREGLQAFHDYMPLQNEVWPESAEARFAGRPRLYRHRTFGSDAACFLLDARSFRDTPLNRVFGRDPLGTVNFLFSSAWPGRTMLGRSQVALLQADLLAAQQAGITWKFVFVPEPIQALGVIAANDRFEGYAAERAELLSFVRDKGLTNVVFVTADFHGTLVNNLVYSWFPLTPSNKLNAWEIITGPVAVEPVLGAGIVAVGAKAGLVTAQEKAAYDAANRAGKDLIIKGLVDRQLRLQMLDPIGLQDSGIPAALEAGDYVAVHTFGWTEFEVQGPELVVTTWGIEAYTDVDLAADPAGIAAREPQVVSRIRVKAVN</sequence>
<name>A0A937X4V1_9BACT</name>
<feature type="domain" description="PhoD-like phosphatase metallophosphatase" evidence="1">
    <location>
        <begin position="39"/>
        <end position="335"/>
    </location>
</feature>
<comment type="caution">
    <text evidence="2">The sequence shown here is derived from an EMBL/GenBank/DDBJ whole genome shotgun (WGS) entry which is preliminary data.</text>
</comment>
<dbReference type="PANTHER" id="PTHR43606">
    <property type="entry name" value="PHOSPHATASE, PUTATIVE (AFU_ORTHOLOGUE AFUA_6G08710)-RELATED"/>
    <property type="match status" value="1"/>
</dbReference>
<feature type="non-terminal residue" evidence="2">
    <location>
        <position position="1"/>
    </location>
</feature>
<gene>
    <name evidence="2" type="ORF">FJZ00_12260</name>
</gene>
<dbReference type="InterPro" id="IPR052900">
    <property type="entry name" value="Phospholipid_Metab_Enz"/>
</dbReference>
<evidence type="ECO:0000313" key="2">
    <source>
        <dbReference type="EMBL" id="MBM3275919.1"/>
    </source>
</evidence>
<dbReference type="PANTHER" id="PTHR43606:SF1">
    <property type="entry name" value="PHOD-LIKE PHOSPHATASE METALLOPHOSPHATASE DOMAIN-CONTAINING PROTEIN"/>
    <property type="match status" value="1"/>
</dbReference>
<dbReference type="AlphaFoldDB" id="A0A937X4V1"/>
<dbReference type="EMBL" id="VGJX01000778">
    <property type="protein sequence ID" value="MBM3275919.1"/>
    <property type="molecule type" value="Genomic_DNA"/>
</dbReference>
<organism evidence="2 3">
    <name type="scientific">Candidatus Tanganyikabacteria bacterium</name>
    <dbReference type="NCBI Taxonomy" id="2961651"/>
    <lineage>
        <taxon>Bacteria</taxon>
        <taxon>Bacillati</taxon>
        <taxon>Candidatus Sericytochromatia</taxon>
        <taxon>Candidatus Tanganyikabacteria</taxon>
    </lineage>
</organism>
<reference evidence="2 3" key="1">
    <citation type="submission" date="2019-03" db="EMBL/GenBank/DDBJ databases">
        <title>Lake Tanganyika Metagenome-Assembled Genomes (MAGs).</title>
        <authorList>
            <person name="Tran P."/>
        </authorList>
    </citation>
    <scope>NUCLEOTIDE SEQUENCE [LARGE SCALE GENOMIC DNA]</scope>
    <source>
        <strain evidence="2">K_DeepCast_65m_m2_236</strain>
    </source>
</reference>
<dbReference type="Proteomes" id="UP000703893">
    <property type="component" value="Unassembled WGS sequence"/>
</dbReference>
<accession>A0A937X4V1</accession>
<proteinExistence type="predicted"/>
<evidence type="ECO:0000313" key="3">
    <source>
        <dbReference type="Proteomes" id="UP000703893"/>
    </source>
</evidence>
<dbReference type="InterPro" id="IPR029052">
    <property type="entry name" value="Metallo-depent_PP-like"/>
</dbReference>
<evidence type="ECO:0000259" key="1">
    <source>
        <dbReference type="Pfam" id="PF09423"/>
    </source>
</evidence>
<dbReference type="Pfam" id="PF09423">
    <property type="entry name" value="PhoD"/>
    <property type="match status" value="1"/>
</dbReference>
<dbReference type="SUPFAM" id="SSF56300">
    <property type="entry name" value="Metallo-dependent phosphatases"/>
    <property type="match status" value="1"/>
</dbReference>
<dbReference type="InterPro" id="IPR018946">
    <property type="entry name" value="PhoD-like_MPP"/>
</dbReference>
<protein>
    <submittedName>
        <fullName evidence="2">Alkaline phosphatase D family protein</fullName>
    </submittedName>
</protein>
<dbReference type="Gene3D" id="3.60.21.70">
    <property type="entry name" value="PhoD-like phosphatase"/>
    <property type="match status" value="1"/>
</dbReference>
<dbReference type="InterPro" id="IPR038607">
    <property type="entry name" value="PhoD-like_sf"/>
</dbReference>